<accession>A0A1F8BB58</accession>
<evidence type="ECO:0000313" key="11">
    <source>
        <dbReference type="EMBL" id="OGM60615.1"/>
    </source>
</evidence>
<keyword evidence="5 9" id="KW-0808">Transferase</keyword>
<dbReference type="CDD" id="cd00609">
    <property type="entry name" value="AAT_like"/>
    <property type="match status" value="1"/>
</dbReference>
<dbReference type="InterPro" id="IPR015422">
    <property type="entry name" value="PyrdxlP-dep_Trfase_small"/>
</dbReference>
<keyword evidence="7" id="KW-0368">Histidine biosynthesis</keyword>
<dbReference type="InterPro" id="IPR004838">
    <property type="entry name" value="NHTrfase_class1_PyrdxlP-BS"/>
</dbReference>
<dbReference type="InterPro" id="IPR004839">
    <property type="entry name" value="Aminotransferase_I/II_large"/>
</dbReference>
<dbReference type="PANTHER" id="PTHR43643">
    <property type="entry name" value="HISTIDINOL-PHOSPHATE AMINOTRANSFERASE 2"/>
    <property type="match status" value="1"/>
</dbReference>
<dbReference type="GO" id="GO:0030170">
    <property type="term" value="F:pyridoxal phosphate binding"/>
    <property type="evidence" value="ECO:0007669"/>
    <property type="project" value="InterPro"/>
</dbReference>
<dbReference type="InterPro" id="IPR015424">
    <property type="entry name" value="PyrdxlP-dep_Trfase"/>
</dbReference>
<protein>
    <recommendedName>
        <fullName evidence="9">Aminotransferase</fullName>
        <ecNumber evidence="9">2.6.1.-</ecNumber>
    </recommendedName>
</protein>
<proteinExistence type="inferred from homology"/>
<sequence>MLNEVINLQFTTVKDPLPDFIYQSLRSFSQGANTYRPQPSELIEKLSFIYKLPKEMIYLTAGADEAIQMFIHAYGEHTFAFTPTYVVYSDAKEFGKMFTEVYSIKENEFLISTAKINDASLIFLANPNNPSGFTSKEKVLDLVRNNSQAKVVIDEAYGDFANLSVINCVKDFPQMAVLGSFSKGYAMAGNRIGYIIANPEVISTVKNKAQWSNVSYLSVGAAIAALDHEEYFRDMRKSIVERRERFITFLKNNRFSFLPAKINAVVLRFRDENEGTKFYNFLCANNIISSYGNGNSNIGLNKSFVRIAIGNKSQMQILENVISKFGRKAD</sequence>
<evidence type="ECO:0000256" key="3">
    <source>
        <dbReference type="ARBA" id="ARBA00022576"/>
    </source>
</evidence>
<gene>
    <name evidence="11" type="ORF">A2892_01045</name>
</gene>
<dbReference type="EMBL" id="MGHD01000003">
    <property type="protein sequence ID" value="OGM60615.1"/>
    <property type="molecule type" value="Genomic_DNA"/>
</dbReference>
<comment type="cofactor">
    <cofactor evidence="9">
        <name>pyridoxal 5'-phosphate</name>
        <dbReference type="ChEBI" id="CHEBI:597326"/>
    </cofactor>
</comment>
<dbReference type="InterPro" id="IPR050106">
    <property type="entry name" value="HistidinolP_aminotransfase"/>
</dbReference>
<evidence type="ECO:0000256" key="8">
    <source>
        <dbReference type="ARBA" id="ARBA00047481"/>
    </source>
</evidence>
<evidence type="ECO:0000256" key="9">
    <source>
        <dbReference type="RuleBase" id="RU000481"/>
    </source>
</evidence>
<reference evidence="11 12" key="1">
    <citation type="journal article" date="2016" name="Nat. Commun.">
        <title>Thousands of microbial genomes shed light on interconnected biogeochemical processes in an aquifer system.</title>
        <authorList>
            <person name="Anantharaman K."/>
            <person name="Brown C.T."/>
            <person name="Hug L.A."/>
            <person name="Sharon I."/>
            <person name="Castelle C.J."/>
            <person name="Probst A.J."/>
            <person name="Thomas B.C."/>
            <person name="Singh A."/>
            <person name="Wilkins M.J."/>
            <person name="Karaoz U."/>
            <person name="Brodie E.L."/>
            <person name="Williams K.H."/>
            <person name="Hubbard S.S."/>
            <person name="Banfield J.F."/>
        </authorList>
    </citation>
    <scope>NUCLEOTIDE SEQUENCE [LARGE SCALE GENOMIC DNA]</scope>
</reference>
<evidence type="ECO:0000256" key="1">
    <source>
        <dbReference type="ARBA" id="ARBA00005011"/>
    </source>
</evidence>
<dbReference type="Gene3D" id="3.40.640.10">
    <property type="entry name" value="Type I PLP-dependent aspartate aminotransferase-like (Major domain)"/>
    <property type="match status" value="1"/>
</dbReference>
<evidence type="ECO:0000256" key="7">
    <source>
        <dbReference type="ARBA" id="ARBA00023102"/>
    </source>
</evidence>
<dbReference type="Gene3D" id="3.90.1150.10">
    <property type="entry name" value="Aspartate Aminotransferase, domain 1"/>
    <property type="match status" value="1"/>
</dbReference>
<dbReference type="PANTHER" id="PTHR43643:SF6">
    <property type="entry name" value="HISTIDINOL-PHOSPHATE AMINOTRANSFERASE"/>
    <property type="match status" value="1"/>
</dbReference>
<dbReference type="Proteomes" id="UP000176404">
    <property type="component" value="Unassembled WGS sequence"/>
</dbReference>
<dbReference type="PROSITE" id="PS00105">
    <property type="entry name" value="AA_TRANSFER_CLASS_1"/>
    <property type="match status" value="1"/>
</dbReference>
<comment type="caution">
    <text evidence="11">The sequence shown here is derived from an EMBL/GenBank/DDBJ whole genome shotgun (WGS) entry which is preliminary data.</text>
</comment>
<dbReference type="GO" id="GO:0000105">
    <property type="term" value="P:L-histidine biosynthetic process"/>
    <property type="evidence" value="ECO:0007669"/>
    <property type="project" value="UniProtKB-KW"/>
</dbReference>
<dbReference type="EC" id="2.6.1.-" evidence="9"/>
<comment type="similarity">
    <text evidence="2">Belongs to the class-II pyridoxal-phosphate-dependent aminotransferase family. Histidinol-phosphate aminotransferase subfamily.</text>
</comment>
<organism evidence="11 12">
    <name type="scientific">Candidatus Woesebacteria bacterium RIFCSPLOWO2_01_FULL_39_10b</name>
    <dbReference type="NCBI Taxonomy" id="1802517"/>
    <lineage>
        <taxon>Bacteria</taxon>
        <taxon>Candidatus Woeseibacteriota</taxon>
    </lineage>
</organism>
<dbReference type="GO" id="GO:0004400">
    <property type="term" value="F:histidinol-phosphate transaminase activity"/>
    <property type="evidence" value="ECO:0007669"/>
    <property type="project" value="UniProtKB-EC"/>
</dbReference>
<evidence type="ECO:0000313" key="12">
    <source>
        <dbReference type="Proteomes" id="UP000176404"/>
    </source>
</evidence>
<keyword evidence="3 9" id="KW-0032">Aminotransferase</keyword>
<dbReference type="STRING" id="1802517.A2892_01045"/>
<dbReference type="SUPFAM" id="SSF53383">
    <property type="entry name" value="PLP-dependent transferases"/>
    <property type="match status" value="1"/>
</dbReference>
<keyword evidence="6" id="KW-0663">Pyridoxal phosphate</keyword>
<name>A0A1F8BB58_9BACT</name>
<evidence type="ECO:0000256" key="4">
    <source>
        <dbReference type="ARBA" id="ARBA00022605"/>
    </source>
</evidence>
<comment type="pathway">
    <text evidence="1">Amino-acid biosynthesis; L-histidine biosynthesis; L-histidine from 5-phospho-alpha-D-ribose 1-diphosphate: step 7/9.</text>
</comment>
<evidence type="ECO:0000259" key="10">
    <source>
        <dbReference type="Pfam" id="PF00155"/>
    </source>
</evidence>
<feature type="domain" description="Aminotransferase class I/classII large" evidence="10">
    <location>
        <begin position="29"/>
        <end position="318"/>
    </location>
</feature>
<dbReference type="Pfam" id="PF00155">
    <property type="entry name" value="Aminotran_1_2"/>
    <property type="match status" value="1"/>
</dbReference>
<comment type="similarity">
    <text evidence="9">Belongs to the class-I pyridoxal-phosphate-dependent aminotransferase family.</text>
</comment>
<dbReference type="AlphaFoldDB" id="A0A1F8BB58"/>
<keyword evidence="4" id="KW-0028">Amino-acid biosynthesis</keyword>
<evidence type="ECO:0000256" key="2">
    <source>
        <dbReference type="ARBA" id="ARBA00007970"/>
    </source>
</evidence>
<evidence type="ECO:0000256" key="5">
    <source>
        <dbReference type="ARBA" id="ARBA00022679"/>
    </source>
</evidence>
<comment type="catalytic activity">
    <reaction evidence="8">
        <text>L-histidinol phosphate + 2-oxoglutarate = 3-(imidazol-4-yl)-2-oxopropyl phosphate + L-glutamate</text>
        <dbReference type="Rhea" id="RHEA:23744"/>
        <dbReference type="ChEBI" id="CHEBI:16810"/>
        <dbReference type="ChEBI" id="CHEBI:29985"/>
        <dbReference type="ChEBI" id="CHEBI:57766"/>
        <dbReference type="ChEBI" id="CHEBI:57980"/>
        <dbReference type="EC" id="2.6.1.9"/>
    </reaction>
</comment>
<evidence type="ECO:0000256" key="6">
    <source>
        <dbReference type="ARBA" id="ARBA00022898"/>
    </source>
</evidence>
<dbReference type="InterPro" id="IPR015421">
    <property type="entry name" value="PyrdxlP-dep_Trfase_major"/>
</dbReference>